<dbReference type="Gramene" id="ONK76006">
    <property type="protein sequence ID" value="ONK76006"/>
    <property type="gene ID" value="A4U43_C03F22850"/>
</dbReference>
<dbReference type="PANTHER" id="PTHR16057:SF1">
    <property type="entry name" value="PROTEIN LINES HOMOLOG 1"/>
    <property type="match status" value="1"/>
</dbReference>
<evidence type="ECO:0000313" key="4">
    <source>
        <dbReference type="Proteomes" id="UP000243459"/>
    </source>
</evidence>
<gene>
    <name evidence="3" type="ORF">A4U43_C03F22850</name>
</gene>
<dbReference type="Pfam" id="PF14694">
    <property type="entry name" value="LINES_N"/>
    <property type="match status" value="1"/>
</dbReference>
<feature type="domain" description="Protein Lines N-terminal" evidence="1">
    <location>
        <begin position="37"/>
        <end position="163"/>
    </location>
</feature>
<evidence type="ECO:0000259" key="2">
    <source>
        <dbReference type="Pfam" id="PF14695"/>
    </source>
</evidence>
<dbReference type="EMBL" id="CM007383">
    <property type="protein sequence ID" value="ONK76006.1"/>
    <property type="molecule type" value="Genomic_DNA"/>
</dbReference>
<proteinExistence type="predicted"/>
<evidence type="ECO:0008006" key="5">
    <source>
        <dbReference type="Google" id="ProtNLM"/>
    </source>
</evidence>
<sequence>MVHTNTLSINCRVALCGETCCHMGFLELSECFSRCDFLQKSVDSDNFSKACGIFSLSFLQLYMEEDDILFEMLLLLLRAPFFALQVQSIATDKSSRETEGDVHYYMTGIFHPIHLFHWFLILLHYDHLVLIDYLISKATGVQCAQYLLRCLHIICKFWSVFVEFSSWGNETDQRYLKRRKISPDTTNCGAKLLSFPISMEVKRKDFSRKEIFRKHRSIRLHSFENAKECLLSLKRTVADLHQKSLFPYNPKPLLRSLTRFEELCTQ</sequence>
<dbReference type="PANTHER" id="PTHR16057">
    <property type="entry name" value="WINS1, 2 PROTEIN"/>
    <property type="match status" value="1"/>
</dbReference>
<dbReference type="InterPro" id="IPR024875">
    <property type="entry name" value="Protein_Lines"/>
</dbReference>
<reference evidence="4" key="1">
    <citation type="journal article" date="2017" name="Nat. Commun.">
        <title>The asparagus genome sheds light on the origin and evolution of a young Y chromosome.</title>
        <authorList>
            <person name="Harkess A."/>
            <person name="Zhou J."/>
            <person name="Xu C."/>
            <person name="Bowers J.E."/>
            <person name="Van der Hulst R."/>
            <person name="Ayyampalayam S."/>
            <person name="Mercati F."/>
            <person name="Riccardi P."/>
            <person name="McKain M.R."/>
            <person name="Kakrana A."/>
            <person name="Tang H."/>
            <person name="Ray J."/>
            <person name="Groenendijk J."/>
            <person name="Arikit S."/>
            <person name="Mathioni S.M."/>
            <person name="Nakano M."/>
            <person name="Shan H."/>
            <person name="Telgmann-Rauber A."/>
            <person name="Kanno A."/>
            <person name="Yue Z."/>
            <person name="Chen H."/>
            <person name="Li W."/>
            <person name="Chen Y."/>
            <person name="Xu X."/>
            <person name="Zhang Y."/>
            <person name="Luo S."/>
            <person name="Chen H."/>
            <person name="Gao J."/>
            <person name="Mao Z."/>
            <person name="Pires J.C."/>
            <person name="Luo M."/>
            <person name="Kudrna D."/>
            <person name="Wing R.A."/>
            <person name="Meyers B.C."/>
            <person name="Yi K."/>
            <person name="Kong H."/>
            <person name="Lavrijsen P."/>
            <person name="Sunseri F."/>
            <person name="Falavigna A."/>
            <person name="Ye Y."/>
            <person name="Leebens-Mack J.H."/>
            <person name="Chen G."/>
        </authorList>
    </citation>
    <scope>NUCLEOTIDE SEQUENCE [LARGE SCALE GENOMIC DNA]</scope>
    <source>
        <strain evidence="4">cv. DH0086</strain>
    </source>
</reference>
<evidence type="ECO:0000313" key="3">
    <source>
        <dbReference type="EMBL" id="ONK76006.1"/>
    </source>
</evidence>
<dbReference type="InterPro" id="IPR029415">
    <property type="entry name" value="Lines_C"/>
</dbReference>
<dbReference type="Proteomes" id="UP000243459">
    <property type="component" value="Chromosome 3"/>
</dbReference>
<dbReference type="Pfam" id="PF14695">
    <property type="entry name" value="LINES_C"/>
    <property type="match status" value="1"/>
</dbReference>
<dbReference type="AlphaFoldDB" id="A0A5P1FC79"/>
<name>A0A5P1FC79_ASPOF</name>
<dbReference type="InterPro" id="IPR032794">
    <property type="entry name" value="LINES_N"/>
</dbReference>
<keyword evidence="4" id="KW-1185">Reference proteome</keyword>
<accession>A0A5P1FC79</accession>
<feature type="domain" description="Protein Lines C-terminal" evidence="2">
    <location>
        <begin position="226"/>
        <end position="262"/>
    </location>
</feature>
<organism evidence="3 4">
    <name type="scientific">Asparagus officinalis</name>
    <name type="common">Garden asparagus</name>
    <dbReference type="NCBI Taxonomy" id="4686"/>
    <lineage>
        <taxon>Eukaryota</taxon>
        <taxon>Viridiplantae</taxon>
        <taxon>Streptophyta</taxon>
        <taxon>Embryophyta</taxon>
        <taxon>Tracheophyta</taxon>
        <taxon>Spermatophyta</taxon>
        <taxon>Magnoliopsida</taxon>
        <taxon>Liliopsida</taxon>
        <taxon>Asparagales</taxon>
        <taxon>Asparagaceae</taxon>
        <taxon>Asparagoideae</taxon>
        <taxon>Asparagus</taxon>
    </lineage>
</organism>
<evidence type="ECO:0000259" key="1">
    <source>
        <dbReference type="Pfam" id="PF14694"/>
    </source>
</evidence>
<protein>
    <recommendedName>
        <fullName evidence="5">Protein Lines C-terminal domain-containing protein</fullName>
    </recommendedName>
</protein>